<accession>A0A0B0IK39</accession>
<comment type="caution">
    <text evidence="6">The sequence shown here is derived from an EMBL/GenBank/DDBJ whole genome shotgun (WGS) entry which is preliminary data.</text>
</comment>
<evidence type="ECO:0000313" key="7">
    <source>
        <dbReference type="Proteomes" id="UP000030832"/>
    </source>
</evidence>
<evidence type="ECO:0000256" key="2">
    <source>
        <dbReference type="ARBA" id="ARBA00005278"/>
    </source>
</evidence>
<dbReference type="EMBL" id="JRJU01000010">
    <property type="protein sequence ID" value="KHF40384.1"/>
    <property type="molecule type" value="Genomic_DNA"/>
</dbReference>
<evidence type="ECO:0000313" key="6">
    <source>
        <dbReference type="EMBL" id="KHF40384.1"/>
    </source>
</evidence>
<dbReference type="GO" id="GO:0009847">
    <property type="term" value="P:spore germination"/>
    <property type="evidence" value="ECO:0007669"/>
    <property type="project" value="UniProtKB-UniRule"/>
</dbReference>
<name>A0A0B0IK39_9BACI</name>
<keyword evidence="3 4" id="KW-0472">Membrane</keyword>
<dbReference type="InterPro" id="IPR050768">
    <property type="entry name" value="UPF0353/GerABKA_families"/>
</dbReference>
<dbReference type="PANTHER" id="PTHR22550:SF5">
    <property type="entry name" value="LEUCINE ZIPPER PROTEIN 4"/>
    <property type="match status" value="1"/>
</dbReference>
<keyword evidence="5" id="KW-0812">Transmembrane</keyword>
<sequence length="497" mass="55749">MLGKWLLKQIQSKKKESLQDVLQQLQQSSDFVVHDVSIASKVFQVAFFQTLIDSDRLNKDVFPYMTKSDSLSLEDLIRDIPIQAKEVTQSPNSLREKVLQGFIVIYEGRNPSKIAVIEVALDSGREVSPPENEFTVAGPQESFIESIDTNINLIRKRMPLPQLKVKEMKIGKLTQTRVSLLYIEGIVDKDNLKTVEQRLHDIEFDQVIDSNSLAQMISDNQMSPFPQLINTERPERVAAAIAEGKVAFLADGSPEAIFGPTTLVEFFSSLEDYYMPWHISTSVRLLRFFAVAFSVLATPVYVAVLTFHYELIPRDLLSTIIASRSNIPFPPILEAVFLELTIELLREAGARLPTKVGQTIGIVGGIVIGQASVEAGLTSNILLIIVALAALASFTTPVYQMGNTIRLIRFPFLLAAAFIGGVGVAFCALLTMVHLLHLTSLGRPYFEPIFPPRFKDWKDAFVRLPFNWMSSRPVYLRPNDKGRFNFSRASKKRDIDE</sequence>
<dbReference type="Proteomes" id="UP000030832">
    <property type="component" value="Unassembled WGS sequence"/>
</dbReference>
<evidence type="ECO:0000256" key="1">
    <source>
        <dbReference type="ARBA" id="ARBA00004141"/>
    </source>
</evidence>
<dbReference type="Pfam" id="PF03323">
    <property type="entry name" value="GerA"/>
    <property type="match status" value="1"/>
</dbReference>
<keyword evidence="7" id="KW-1185">Reference proteome</keyword>
<organism evidence="6 7">
    <name type="scientific">Halalkalibacter okhensis</name>
    <dbReference type="NCBI Taxonomy" id="333138"/>
    <lineage>
        <taxon>Bacteria</taxon>
        <taxon>Bacillati</taxon>
        <taxon>Bacillota</taxon>
        <taxon>Bacilli</taxon>
        <taxon>Bacillales</taxon>
        <taxon>Bacillaceae</taxon>
        <taxon>Halalkalibacter</taxon>
    </lineage>
</organism>
<dbReference type="PANTHER" id="PTHR22550">
    <property type="entry name" value="SPORE GERMINATION PROTEIN"/>
    <property type="match status" value="1"/>
</dbReference>
<gene>
    <name evidence="6" type="ORF">LQ50_10365</name>
</gene>
<dbReference type="GO" id="GO:0005886">
    <property type="term" value="C:plasma membrane"/>
    <property type="evidence" value="ECO:0007669"/>
    <property type="project" value="UniProtKB-SubCell"/>
</dbReference>
<proteinExistence type="inferred from homology"/>
<evidence type="ECO:0000256" key="5">
    <source>
        <dbReference type="SAM" id="Phobius"/>
    </source>
</evidence>
<evidence type="ECO:0000256" key="3">
    <source>
        <dbReference type="ARBA" id="ARBA00023136"/>
    </source>
</evidence>
<comment type="subcellular location">
    <subcellularLocation>
        <location evidence="4">Cell membrane</location>
    </subcellularLocation>
    <subcellularLocation>
        <location evidence="1">Membrane</location>
        <topology evidence="1">Multi-pass membrane protein</topology>
    </subcellularLocation>
</comment>
<dbReference type="PIRSF" id="PIRSF005690">
    <property type="entry name" value="GerBA"/>
    <property type="match status" value="1"/>
</dbReference>
<keyword evidence="5" id="KW-1133">Transmembrane helix</keyword>
<dbReference type="OrthoDB" id="9772630at2"/>
<protein>
    <submittedName>
        <fullName evidence="6">Spore gernimation protein GerA</fullName>
    </submittedName>
</protein>
<feature type="transmembrane region" description="Helical" evidence="5">
    <location>
        <begin position="285"/>
        <end position="309"/>
    </location>
</feature>
<feature type="transmembrane region" description="Helical" evidence="5">
    <location>
        <begin position="412"/>
        <end position="436"/>
    </location>
</feature>
<feature type="transmembrane region" description="Helical" evidence="5">
    <location>
        <begin position="381"/>
        <end position="400"/>
    </location>
</feature>
<evidence type="ECO:0000256" key="4">
    <source>
        <dbReference type="PIRNR" id="PIRNR005690"/>
    </source>
</evidence>
<dbReference type="InterPro" id="IPR004995">
    <property type="entry name" value="Spore_Ger"/>
</dbReference>
<dbReference type="STRING" id="333138.LQ50_10365"/>
<dbReference type="eggNOG" id="COG0619">
    <property type="taxonomic scope" value="Bacteria"/>
</dbReference>
<dbReference type="RefSeq" id="WP_034628650.1">
    <property type="nucleotide sequence ID" value="NZ_JRJU01000010.1"/>
</dbReference>
<dbReference type="AlphaFoldDB" id="A0A0B0IK39"/>
<reference evidence="6 7" key="1">
    <citation type="submission" date="2014-09" db="EMBL/GenBank/DDBJ databases">
        <title>Genome sequencing and annotation of Bacillus Okhensis strain Kh10-101T.</title>
        <authorList>
            <person name="Prakash J.S."/>
        </authorList>
    </citation>
    <scope>NUCLEOTIDE SEQUENCE [LARGE SCALE GENOMIC DNA]</scope>
    <source>
        <strain evidence="7">Kh10-101T</strain>
    </source>
</reference>
<comment type="similarity">
    <text evidence="2 4">Belongs to the GerABKA family.</text>
</comment>